<accession>A0A921LND4</accession>
<dbReference type="InterPro" id="IPR000600">
    <property type="entry name" value="ROK"/>
</dbReference>
<dbReference type="InterPro" id="IPR043129">
    <property type="entry name" value="ATPase_NBD"/>
</dbReference>
<comment type="caution">
    <text evidence="2">The sequence shown here is derived from an EMBL/GenBank/DDBJ whole genome shotgun (WGS) entry which is preliminary data.</text>
</comment>
<reference evidence="2" key="1">
    <citation type="journal article" date="2021" name="PeerJ">
        <title>Extensive microbial diversity within the chicken gut microbiome revealed by metagenomics and culture.</title>
        <authorList>
            <person name="Gilroy R."/>
            <person name="Ravi A."/>
            <person name="Getino M."/>
            <person name="Pursley I."/>
            <person name="Horton D.L."/>
            <person name="Alikhan N.F."/>
            <person name="Baker D."/>
            <person name="Gharbi K."/>
            <person name="Hall N."/>
            <person name="Watson M."/>
            <person name="Adriaenssens E.M."/>
            <person name="Foster-Nyarko E."/>
            <person name="Jarju S."/>
            <person name="Secka A."/>
            <person name="Antonio M."/>
            <person name="Oren A."/>
            <person name="Chaudhuri R.R."/>
            <person name="La Ragione R."/>
            <person name="Hildebrand F."/>
            <person name="Pallen M.J."/>
        </authorList>
    </citation>
    <scope>NUCLEOTIDE SEQUENCE</scope>
    <source>
        <strain evidence="2">ChiBcec21-2208</strain>
    </source>
</reference>
<protein>
    <submittedName>
        <fullName evidence="2">ROK family protein</fullName>
    </submittedName>
</protein>
<evidence type="ECO:0000313" key="3">
    <source>
        <dbReference type="Proteomes" id="UP000782880"/>
    </source>
</evidence>
<dbReference type="Gene3D" id="3.30.420.40">
    <property type="match status" value="2"/>
</dbReference>
<gene>
    <name evidence="2" type="ORF">K8V20_03305</name>
</gene>
<evidence type="ECO:0000256" key="1">
    <source>
        <dbReference type="ARBA" id="ARBA00006479"/>
    </source>
</evidence>
<dbReference type="AlphaFoldDB" id="A0A921LND4"/>
<comment type="similarity">
    <text evidence="1">Belongs to the ROK (NagC/XylR) family.</text>
</comment>
<dbReference type="PANTHER" id="PTHR18964:SF149">
    <property type="entry name" value="BIFUNCTIONAL UDP-N-ACETYLGLUCOSAMINE 2-EPIMERASE_N-ACETYLMANNOSAMINE KINASE"/>
    <property type="match status" value="1"/>
</dbReference>
<dbReference type="Pfam" id="PF00480">
    <property type="entry name" value="ROK"/>
    <property type="match status" value="1"/>
</dbReference>
<organism evidence="2 3">
    <name type="scientific">Subdoligranulum variabile</name>
    <dbReference type="NCBI Taxonomy" id="214851"/>
    <lineage>
        <taxon>Bacteria</taxon>
        <taxon>Bacillati</taxon>
        <taxon>Bacillota</taxon>
        <taxon>Clostridia</taxon>
        <taxon>Eubacteriales</taxon>
        <taxon>Oscillospiraceae</taxon>
        <taxon>Subdoligranulum</taxon>
    </lineage>
</organism>
<dbReference type="PANTHER" id="PTHR18964">
    <property type="entry name" value="ROK (REPRESSOR, ORF, KINASE) FAMILY"/>
    <property type="match status" value="1"/>
</dbReference>
<name>A0A921LND4_9FIRM</name>
<dbReference type="Proteomes" id="UP000782880">
    <property type="component" value="Unassembled WGS sequence"/>
</dbReference>
<evidence type="ECO:0000313" key="2">
    <source>
        <dbReference type="EMBL" id="HJG27657.1"/>
    </source>
</evidence>
<proteinExistence type="inferred from homology"/>
<reference evidence="2" key="2">
    <citation type="submission" date="2021-09" db="EMBL/GenBank/DDBJ databases">
        <authorList>
            <person name="Gilroy R."/>
        </authorList>
    </citation>
    <scope>NUCLEOTIDE SEQUENCE</scope>
    <source>
        <strain evidence="2">ChiBcec21-2208</strain>
    </source>
</reference>
<dbReference type="SUPFAM" id="SSF53067">
    <property type="entry name" value="Actin-like ATPase domain"/>
    <property type="match status" value="1"/>
</dbReference>
<dbReference type="EMBL" id="DYVE01000083">
    <property type="protein sequence ID" value="HJG27657.1"/>
    <property type="molecule type" value="Genomic_DNA"/>
</dbReference>
<sequence length="294" mass="31602">MMDAPYLCLDVGGTEIKGAAVSEGRVLTPLRHFPARSGEDRETLLAHFAAVFRQLDEEAGHPPRLGGLRLAFPGPFDYPAGICLLQGLDKYDALYGVSLRAELFARLRDRLEDPEQIRFTNDVAAFGLGEIHYGDARGSARSLSVCIGTGCGSAFGLGDGLAPEGTPAVPPRGEIYPTPFLGKCIDDMISKRGLMALTEERLGTPMEGAELARRVQEGDRAAAACFAEFGTRLKEALEPFLRGYRPDCLCLGGQITRSFGLFGDPLRQLCEELGVVVYVAADTSVLAMQGLCTL</sequence>